<dbReference type="PROSITE" id="PS01318">
    <property type="entry name" value="TSAA_1"/>
    <property type="match status" value="1"/>
</dbReference>
<dbReference type="InterPro" id="IPR023368">
    <property type="entry name" value="UPF0066_cons_site"/>
</dbReference>
<dbReference type="InterPro" id="IPR036414">
    <property type="entry name" value="YaeB_N_sf"/>
</dbReference>
<dbReference type="RefSeq" id="WP_066737899.1">
    <property type="nucleotide sequence ID" value="NZ_JAJCIQ010000018.1"/>
</dbReference>
<dbReference type="EMBL" id="JAJCIS010000018">
    <property type="protein sequence ID" value="MCB7389069.1"/>
    <property type="molecule type" value="Genomic_DNA"/>
</dbReference>
<proteinExistence type="inferred from homology"/>
<protein>
    <submittedName>
        <fullName evidence="4">tRNA (N6-threonylcarbamoyladenosine(37)-N6)-methyltransferase TrmO</fullName>
    </submittedName>
</protein>
<keyword evidence="5" id="KW-1185">Reference proteome</keyword>
<dbReference type="PANTHER" id="PTHR12818">
    <property type="entry name" value="TRNA (ADENINE(37)-N6)-METHYLTRANSFERASE"/>
    <property type="match status" value="1"/>
</dbReference>
<dbReference type="Pfam" id="PF01980">
    <property type="entry name" value="TrmO_N"/>
    <property type="match status" value="1"/>
</dbReference>
<dbReference type="CDD" id="cd09281">
    <property type="entry name" value="UPF0066"/>
    <property type="match status" value="1"/>
</dbReference>
<reference evidence="4 5" key="1">
    <citation type="submission" date="2021-10" db="EMBL/GenBank/DDBJ databases">
        <title>Collection of gut derived symbiotic bacterial strains cultured from healthy donors.</title>
        <authorList>
            <person name="Lin H."/>
            <person name="Littmann E."/>
            <person name="Kohout C."/>
            <person name="Pamer E.G."/>
        </authorList>
    </citation>
    <scope>NUCLEOTIDE SEQUENCE [LARGE SCALE GENOMIC DNA]</scope>
    <source>
        <strain evidence="4 5">DFI.1.165</strain>
    </source>
</reference>
<dbReference type="InterPro" id="IPR023370">
    <property type="entry name" value="TrmO-like_N"/>
</dbReference>
<evidence type="ECO:0000313" key="4">
    <source>
        <dbReference type="EMBL" id="MCB7389069.1"/>
    </source>
</evidence>
<dbReference type="PANTHER" id="PTHR12818:SF0">
    <property type="entry name" value="TRNA (ADENINE(37)-N6)-METHYLTRANSFERASE"/>
    <property type="match status" value="1"/>
</dbReference>
<evidence type="ECO:0000313" key="5">
    <source>
        <dbReference type="Proteomes" id="UP001299546"/>
    </source>
</evidence>
<dbReference type="NCBIfam" id="TIGR00104">
    <property type="entry name" value="tRNA_TsaA"/>
    <property type="match status" value="1"/>
</dbReference>
<comment type="similarity">
    <text evidence="2">Belongs to the tRNA methyltransferase O family.</text>
</comment>
<keyword evidence="1" id="KW-0949">S-adenosyl-L-methionine</keyword>
<dbReference type="SUPFAM" id="SSF118196">
    <property type="entry name" value="YaeB-like"/>
    <property type="match status" value="1"/>
</dbReference>
<evidence type="ECO:0000256" key="1">
    <source>
        <dbReference type="ARBA" id="ARBA00022691"/>
    </source>
</evidence>
<dbReference type="Gene3D" id="2.40.30.70">
    <property type="entry name" value="YaeB-like"/>
    <property type="match status" value="1"/>
</dbReference>
<dbReference type="PROSITE" id="PS51668">
    <property type="entry name" value="TSAA_2"/>
    <property type="match status" value="1"/>
</dbReference>
<gene>
    <name evidence="4" type="primary">tsaA</name>
    <name evidence="4" type="ORF">LIZ65_17435</name>
</gene>
<dbReference type="InterPro" id="IPR036413">
    <property type="entry name" value="YaeB-like_sf"/>
</dbReference>
<feature type="domain" description="TsaA-like" evidence="3">
    <location>
        <begin position="6"/>
        <end position="130"/>
    </location>
</feature>
<organism evidence="4 5">
    <name type="scientific">Bariatricus massiliensis</name>
    <dbReference type="NCBI Taxonomy" id="1745713"/>
    <lineage>
        <taxon>Bacteria</taxon>
        <taxon>Bacillati</taxon>
        <taxon>Bacillota</taxon>
        <taxon>Clostridia</taxon>
        <taxon>Lachnospirales</taxon>
        <taxon>Lachnospiraceae</taxon>
        <taxon>Bariatricus</taxon>
    </lineage>
</organism>
<name>A0ABS8DKZ1_9FIRM</name>
<dbReference type="InterPro" id="IPR040372">
    <property type="entry name" value="YaeB-like"/>
</dbReference>
<evidence type="ECO:0000259" key="3">
    <source>
        <dbReference type="PROSITE" id="PS51668"/>
    </source>
</evidence>
<evidence type="ECO:0000256" key="2">
    <source>
        <dbReference type="ARBA" id="ARBA00033753"/>
    </source>
</evidence>
<accession>A0ABS8DKZ1</accession>
<sequence>MSNYEVKPIGTICTKEEGTFLKLEAEYIPALTALDGFSHINVFWWFSDFDDTQFRSVLKVEQPYKGAPEEMGVFATRSPVRPNPIALTTVEIIRIDYQSGVIQIDYIDANDNTPLIDIKPYTPSLDRIESPRVPKWCGHWPKSVEESADFAWEKEFNF</sequence>
<comment type="caution">
    <text evidence="4">The sequence shown here is derived from an EMBL/GenBank/DDBJ whole genome shotgun (WGS) entry which is preliminary data.</text>
</comment>
<dbReference type="Proteomes" id="UP001299546">
    <property type="component" value="Unassembled WGS sequence"/>
</dbReference>